<dbReference type="InterPro" id="IPR033138">
    <property type="entry name" value="Cu_oxidase_CS"/>
</dbReference>
<dbReference type="Proteomes" id="UP000196158">
    <property type="component" value="Unassembled WGS sequence"/>
</dbReference>
<keyword evidence="8" id="KW-0406">Ion transport</keyword>
<dbReference type="SUPFAM" id="SSF49503">
    <property type="entry name" value="Cupredoxins"/>
    <property type="match status" value="3"/>
</dbReference>
<dbReference type="InterPro" id="IPR044130">
    <property type="entry name" value="CuRO_2_Fet3-like"/>
</dbReference>
<evidence type="ECO:0000256" key="5">
    <source>
        <dbReference type="ARBA" id="ARBA00023002"/>
    </source>
</evidence>
<evidence type="ECO:0000259" key="12">
    <source>
        <dbReference type="Pfam" id="PF07732"/>
    </source>
</evidence>
<dbReference type="InterPro" id="IPR045087">
    <property type="entry name" value="Cu-oxidase_fam"/>
</dbReference>
<gene>
    <name evidence="13" type="ORF">KASA_0Q10747G</name>
</gene>
<dbReference type="GO" id="GO:0005507">
    <property type="term" value="F:copper ion binding"/>
    <property type="evidence" value="ECO:0007669"/>
    <property type="project" value="InterPro"/>
</dbReference>
<keyword evidence="7" id="KW-0186">Copper</keyword>
<dbReference type="PANTHER" id="PTHR11709">
    <property type="entry name" value="MULTI-COPPER OXIDASE"/>
    <property type="match status" value="1"/>
</dbReference>
<dbReference type="Pfam" id="PF00394">
    <property type="entry name" value="Cu-oxidase"/>
    <property type="match status" value="1"/>
</dbReference>
<dbReference type="InterPro" id="IPR001117">
    <property type="entry name" value="Cu-oxidase_2nd"/>
</dbReference>
<feature type="domain" description="Plastocyanin-like" evidence="10">
    <location>
        <begin position="159"/>
        <end position="282"/>
    </location>
</feature>
<evidence type="ECO:0000256" key="4">
    <source>
        <dbReference type="ARBA" id="ARBA00022723"/>
    </source>
</evidence>
<evidence type="ECO:0000259" key="11">
    <source>
        <dbReference type="Pfam" id="PF07731"/>
    </source>
</evidence>
<dbReference type="AlphaFoldDB" id="A0A1X7QZE4"/>
<organism evidence="13 14">
    <name type="scientific">Maudiozyma saulgeensis</name>
    <dbReference type="NCBI Taxonomy" id="1789683"/>
    <lineage>
        <taxon>Eukaryota</taxon>
        <taxon>Fungi</taxon>
        <taxon>Dikarya</taxon>
        <taxon>Ascomycota</taxon>
        <taxon>Saccharomycotina</taxon>
        <taxon>Saccharomycetes</taxon>
        <taxon>Saccharomycetales</taxon>
        <taxon>Saccharomycetaceae</taxon>
        <taxon>Maudiozyma</taxon>
    </lineage>
</organism>
<comment type="similarity">
    <text evidence="2">Belongs to the multicopper oxidase family.</text>
</comment>
<dbReference type="OrthoDB" id="2121828at2759"/>
<dbReference type="GO" id="GO:0004322">
    <property type="term" value="F:ferroxidase activity"/>
    <property type="evidence" value="ECO:0007669"/>
    <property type="project" value="TreeGrafter"/>
</dbReference>
<evidence type="ECO:0000256" key="2">
    <source>
        <dbReference type="ARBA" id="ARBA00010609"/>
    </source>
</evidence>
<keyword evidence="9" id="KW-0732">Signal</keyword>
<feature type="domain" description="Plastocyanin-like" evidence="11">
    <location>
        <begin position="372"/>
        <end position="521"/>
    </location>
</feature>
<accession>A0A1X7QZE4</accession>
<evidence type="ECO:0000313" key="13">
    <source>
        <dbReference type="EMBL" id="SMN18570.1"/>
    </source>
</evidence>
<keyword evidence="8" id="KW-0813">Transport</keyword>
<dbReference type="Pfam" id="PF07732">
    <property type="entry name" value="Cu-oxidase_3"/>
    <property type="match status" value="1"/>
</dbReference>
<keyword evidence="6" id="KW-0408">Iron</keyword>
<dbReference type="PROSITE" id="PS00079">
    <property type="entry name" value="MULTICOPPER_OXIDASE1"/>
    <property type="match status" value="1"/>
</dbReference>
<evidence type="ECO:0000256" key="7">
    <source>
        <dbReference type="ARBA" id="ARBA00023008"/>
    </source>
</evidence>
<dbReference type="CDD" id="cd13877">
    <property type="entry name" value="CuRO_2_Fet3p_like"/>
    <property type="match status" value="1"/>
</dbReference>
<dbReference type="PROSITE" id="PS00080">
    <property type="entry name" value="MULTICOPPER_OXIDASE2"/>
    <property type="match status" value="1"/>
</dbReference>
<evidence type="ECO:0000256" key="6">
    <source>
        <dbReference type="ARBA" id="ARBA00023004"/>
    </source>
</evidence>
<dbReference type="GO" id="GO:0000329">
    <property type="term" value="C:fungal-type vacuole membrane"/>
    <property type="evidence" value="ECO:0007669"/>
    <property type="project" value="TreeGrafter"/>
</dbReference>
<dbReference type="Gene3D" id="2.60.40.420">
    <property type="entry name" value="Cupredoxins - blue copper proteins"/>
    <property type="match status" value="3"/>
</dbReference>
<evidence type="ECO:0000256" key="3">
    <source>
        <dbReference type="ARBA" id="ARBA00022496"/>
    </source>
</evidence>
<dbReference type="InterPro" id="IPR002355">
    <property type="entry name" value="Cu_oxidase_Cu_BS"/>
</dbReference>
<protein>
    <submittedName>
        <fullName evidence="13">Similar to Saccharomyces cerevisiae YFL041W FET5 Multicopper oxidase, integral membrane protein with similarity to Fet3p</fullName>
    </submittedName>
</protein>
<feature type="chain" id="PRO_5012620678" evidence="9">
    <location>
        <begin position="19"/>
        <end position="624"/>
    </location>
</feature>
<dbReference type="CDD" id="cd13899">
    <property type="entry name" value="CuRO_3_Fet3p"/>
    <property type="match status" value="1"/>
</dbReference>
<evidence type="ECO:0000313" key="14">
    <source>
        <dbReference type="Proteomes" id="UP000196158"/>
    </source>
</evidence>
<dbReference type="InterPro" id="IPR008972">
    <property type="entry name" value="Cupredoxin"/>
</dbReference>
<keyword evidence="14" id="KW-1185">Reference proteome</keyword>
<dbReference type="GO" id="GO:0033215">
    <property type="term" value="P:reductive iron assimilation"/>
    <property type="evidence" value="ECO:0007669"/>
    <property type="project" value="TreeGrafter"/>
</dbReference>
<keyword evidence="3" id="KW-0410">Iron transport</keyword>
<dbReference type="FunFam" id="2.60.40.420:FF:000024">
    <property type="entry name" value="FET5p Multicopper oxidase"/>
    <property type="match status" value="1"/>
</dbReference>
<evidence type="ECO:0000259" key="10">
    <source>
        <dbReference type="Pfam" id="PF00394"/>
    </source>
</evidence>
<evidence type="ECO:0000256" key="8">
    <source>
        <dbReference type="ARBA" id="ARBA00023065"/>
    </source>
</evidence>
<proteinExistence type="inferred from homology"/>
<dbReference type="GO" id="GO:0010106">
    <property type="term" value="P:cellular response to iron ion starvation"/>
    <property type="evidence" value="ECO:0007669"/>
    <property type="project" value="TreeGrafter"/>
</dbReference>
<feature type="domain" description="Plastocyanin-like" evidence="12">
    <location>
        <begin position="30"/>
        <end position="152"/>
    </location>
</feature>
<keyword evidence="4" id="KW-0479">Metal-binding</keyword>
<name>A0A1X7QZE4_9SACH</name>
<dbReference type="InterPro" id="IPR011707">
    <property type="entry name" value="Cu-oxidase-like_N"/>
</dbReference>
<comment type="cofactor">
    <cofactor evidence="1">
        <name>Cu cation</name>
        <dbReference type="ChEBI" id="CHEBI:23378"/>
    </cofactor>
</comment>
<dbReference type="EMBL" id="FXLY01000002">
    <property type="protein sequence ID" value="SMN18570.1"/>
    <property type="molecule type" value="Genomic_DNA"/>
</dbReference>
<feature type="signal peptide" evidence="9">
    <location>
        <begin position="1"/>
        <end position="18"/>
    </location>
</feature>
<dbReference type="Pfam" id="PF07731">
    <property type="entry name" value="Cu-oxidase_2"/>
    <property type="match status" value="1"/>
</dbReference>
<evidence type="ECO:0000256" key="9">
    <source>
        <dbReference type="SAM" id="SignalP"/>
    </source>
</evidence>
<dbReference type="InterPro" id="IPR011706">
    <property type="entry name" value="Cu-oxidase_C"/>
</dbReference>
<evidence type="ECO:0000256" key="1">
    <source>
        <dbReference type="ARBA" id="ARBA00001935"/>
    </source>
</evidence>
<keyword evidence="5" id="KW-0560">Oxidoreductase</keyword>
<dbReference type="STRING" id="1789683.A0A1X7QZE4"/>
<dbReference type="PANTHER" id="PTHR11709:SF434">
    <property type="entry name" value="IRON TRANSPORT MULTICOPPER OXIDASE FET5-RELATED"/>
    <property type="match status" value="1"/>
</dbReference>
<reference evidence="13 14" key="1">
    <citation type="submission" date="2017-04" db="EMBL/GenBank/DDBJ databases">
        <authorList>
            <person name="Afonso C.L."/>
            <person name="Miller P.J."/>
            <person name="Scott M.A."/>
            <person name="Spackman E."/>
            <person name="Goraichik I."/>
            <person name="Dimitrov K.M."/>
            <person name="Suarez D.L."/>
            <person name="Swayne D.E."/>
        </authorList>
    </citation>
    <scope>NUCLEOTIDE SEQUENCE [LARGE SCALE GENOMIC DNA]</scope>
</reference>
<sequence length="624" mass="71687">MFIQFLLLLLPLVQWCHAETHTFNFTTSYKNVTIPGTNRVKQVIAFNDEWPLPEIHINKGDRVQIYLTNGFEGIHRALTSLHVHGIFHNTSYGNRLQMDGPSMITQCPIPPGQTYLYNFTVDNQVGTYWYHAHQGAQYGDGFRGAFIVHDPEIPFEFDEEMVFTITDLYYEPYYDIEKQFLSRYNPMGNEPIPNQFLFNEKSWGEMKFEVDKTYLIRFINVGLFVSQYLTLEDHSFEIVEVDGVYVKSNVTDVLYLAAGQRISVLVHSKKSKPNKNYALMQIADDTMLDTIPETLNLQITNQVIYDYDLDDAEPLKNLTQETLDKRASNDFYLTTLHETPLYEKYDNQIVLDVRMDTLGDGVKYAFFNNITYVPPRIPVLTTVLTAGKLVTNPAIYGDNINAFILEKDSIVEIVLNNYDTGRHPFHFHGHNFQVVQKSPGFHVGENFDPSLQDKMTVPYNESSPLMEYPDFPMIRDTVILEPNGHTVIRFKANNPGVWFFHCHVDWHLQQGLAAVFIEDPQTLQQRETLTDNYKEVCDSVGMANKGNAAGHSNDWLNMEGLPRQPKPLAPGFTLKGYIAFFISTIVGLWGLYSITQYGLTEVIPDDEVTYDTLKKVLDDNNIQY</sequence>